<proteinExistence type="evidence at transcript level"/>
<dbReference type="InterPro" id="IPR045860">
    <property type="entry name" value="Snake_toxin-like_sf"/>
</dbReference>
<feature type="non-terminal residue" evidence="2">
    <location>
        <position position="85"/>
    </location>
</feature>
<sequence length="85" mass="9048">MRTTALLILLVVLVSTGEALQCNTLDGGTEECPPGNDEACIRSKSIDLEVMGCATQRFCDAMEAGLAEEGSDDLFLCCSEDCLQL</sequence>
<feature type="signal peptide" evidence="1">
    <location>
        <begin position="1"/>
        <end position="19"/>
    </location>
</feature>
<dbReference type="Gene3D" id="2.10.60.10">
    <property type="entry name" value="CD59"/>
    <property type="match status" value="1"/>
</dbReference>
<evidence type="ECO:0000256" key="1">
    <source>
        <dbReference type="SAM" id="SignalP"/>
    </source>
</evidence>
<organism evidence="2">
    <name type="scientific">Plethodon shermani</name>
    <name type="common">red-legged salamander</name>
    <dbReference type="NCBI Taxonomy" id="263671"/>
    <lineage>
        <taxon>Eukaryota</taxon>
        <taxon>Metazoa</taxon>
        <taxon>Chordata</taxon>
        <taxon>Craniata</taxon>
        <taxon>Vertebrata</taxon>
        <taxon>Euteleostomi</taxon>
        <taxon>Amphibia</taxon>
        <taxon>Batrachia</taxon>
        <taxon>Caudata</taxon>
        <taxon>Salamandroidea</taxon>
        <taxon>Plethodontidae</taxon>
        <taxon>Plethodontinae</taxon>
        <taxon>Plethodon</taxon>
    </lineage>
</organism>
<name>Q0GAX8_9SALA</name>
<keyword evidence="1" id="KW-0732">Signal</keyword>
<feature type="chain" id="PRO_5004172646" evidence="1">
    <location>
        <begin position="20"/>
        <end position="85"/>
    </location>
</feature>
<dbReference type="SUPFAM" id="SSF57302">
    <property type="entry name" value="Snake toxin-like"/>
    <property type="match status" value="1"/>
</dbReference>
<evidence type="ECO:0000313" key="2">
    <source>
        <dbReference type="EMBL" id="ABI48638.1"/>
    </source>
</evidence>
<dbReference type="EMBL" id="DQ882349">
    <property type="protein sequence ID" value="ABI48638.1"/>
    <property type="molecule type" value="mRNA"/>
</dbReference>
<accession>Q0GAX8</accession>
<dbReference type="AlphaFoldDB" id="Q0GAX8"/>
<protein>
    <submittedName>
        <fullName evidence="2">Plethodontid modulating factor</fullName>
    </submittedName>
</protein>
<reference evidence="2" key="1">
    <citation type="journal article" date="2007" name="FEBS J.">
        <title>Plethodontid modulating factor, a hypervariable salamander courtship pheromone in the three-finger protein superfamily.</title>
        <authorList>
            <person name="Palmer C.A."/>
            <person name="Hollis D.M."/>
            <person name="Watts R.A."/>
            <person name="Houck L.D."/>
            <person name="McCall M.A."/>
            <person name="Gregg R.G."/>
            <person name="Feldhoff P.W."/>
            <person name="Feldhoff R.C."/>
            <person name="Arnold S.J."/>
        </authorList>
    </citation>
    <scope>NUCLEOTIDE SEQUENCE</scope>
    <source>
        <strain evidence="2">106</strain>
        <tissue evidence="2">Skin</tissue>
    </source>
</reference>